<sequence length="78" mass="8860">MRVQLTVCRFCTRSRPEFCRTVAELVKAHPYEIAVEELDCMAACEDVPAVMIEEDYYANLPPCELIRLVEAKLAEPVA</sequence>
<evidence type="ECO:0000313" key="2">
    <source>
        <dbReference type="Proteomes" id="UP000280307"/>
    </source>
</evidence>
<evidence type="ECO:0000313" key="1">
    <source>
        <dbReference type="EMBL" id="RRR74302.1"/>
    </source>
</evidence>
<protein>
    <recommendedName>
        <fullName evidence="3">(2Fe-2S) ferredoxin domain-containing protein</fullName>
    </recommendedName>
</protein>
<proteinExistence type="predicted"/>
<accession>A0A426U3C5</accession>
<dbReference type="Proteomes" id="UP000280307">
    <property type="component" value="Unassembled WGS sequence"/>
</dbReference>
<organism evidence="1 2">
    <name type="scientific">Candidatus Viridilinea halotolerans</name>
    <dbReference type="NCBI Taxonomy" id="2491704"/>
    <lineage>
        <taxon>Bacteria</taxon>
        <taxon>Bacillati</taxon>
        <taxon>Chloroflexota</taxon>
        <taxon>Chloroflexia</taxon>
        <taxon>Chloroflexales</taxon>
        <taxon>Chloroflexineae</taxon>
        <taxon>Oscillochloridaceae</taxon>
        <taxon>Candidatus Viridilinea</taxon>
    </lineage>
</organism>
<dbReference type="AlphaFoldDB" id="A0A426U3C5"/>
<dbReference type="Gene3D" id="3.40.30.10">
    <property type="entry name" value="Glutaredoxin"/>
    <property type="match status" value="1"/>
</dbReference>
<dbReference type="SUPFAM" id="SSF52833">
    <property type="entry name" value="Thioredoxin-like"/>
    <property type="match status" value="1"/>
</dbReference>
<name>A0A426U3C5_9CHLR</name>
<dbReference type="EMBL" id="RSAS01000283">
    <property type="protein sequence ID" value="RRR74302.1"/>
    <property type="molecule type" value="Genomic_DNA"/>
</dbReference>
<evidence type="ECO:0008006" key="3">
    <source>
        <dbReference type="Google" id="ProtNLM"/>
    </source>
</evidence>
<gene>
    <name evidence="1" type="ORF">EI684_07385</name>
</gene>
<comment type="caution">
    <text evidence="1">The sequence shown here is derived from an EMBL/GenBank/DDBJ whole genome shotgun (WGS) entry which is preliminary data.</text>
</comment>
<reference evidence="1 2" key="1">
    <citation type="submission" date="2018-12" db="EMBL/GenBank/DDBJ databases">
        <title>Genome Sequence of Candidatus Viridilinea halotolerans isolated from saline sulfide-rich spring.</title>
        <authorList>
            <person name="Grouzdev D.S."/>
            <person name="Burganskaya E.I."/>
            <person name="Krutkina M.S."/>
            <person name="Sukhacheva M.V."/>
            <person name="Gorlenko V.M."/>
        </authorList>
    </citation>
    <scope>NUCLEOTIDE SEQUENCE [LARGE SCALE GENOMIC DNA]</scope>
    <source>
        <strain evidence="1">Chok-6</strain>
    </source>
</reference>
<dbReference type="InterPro" id="IPR036249">
    <property type="entry name" value="Thioredoxin-like_sf"/>
</dbReference>
<dbReference type="Pfam" id="PF01257">
    <property type="entry name" value="2Fe-2S_thioredx"/>
    <property type="match status" value="1"/>
</dbReference>